<organism evidence="4 5">
    <name type="scientific">Chaetomium globosum (strain ATCC 6205 / CBS 148.51 / DSM 1962 / NBRC 6347 / NRRL 1970)</name>
    <name type="common">Soil fungus</name>
    <dbReference type="NCBI Taxonomy" id="306901"/>
    <lineage>
        <taxon>Eukaryota</taxon>
        <taxon>Fungi</taxon>
        <taxon>Dikarya</taxon>
        <taxon>Ascomycota</taxon>
        <taxon>Pezizomycotina</taxon>
        <taxon>Sordariomycetes</taxon>
        <taxon>Sordariomycetidae</taxon>
        <taxon>Sordariales</taxon>
        <taxon>Chaetomiaceae</taxon>
        <taxon>Chaetomium</taxon>
    </lineage>
</organism>
<dbReference type="EMBL" id="CH408034">
    <property type="protein sequence ID" value="EAQ84570.1"/>
    <property type="molecule type" value="Genomic_DNA"/>
</dbReference>
<dbReference type="GeneID" id="4394941"/>
<feature type="signal peptide" evidence="3">
    <location>
        <begin position="1"/>
        <end position="21"/>
    </location>
</feature>
<keyword evidence="5" id="KW-1185">Reference proteome</keyword>
<accession>Q2GTX0</accession>
<dbReference type="RefSeq" id="XP_001226511.1">
    <property type="nucleotide sequence ID" value="XM_001226510.1"/>
</dbReference>
<sequence>MRLLIFSLVAGSLNSIKLVHALALITPAPPLPTTPPAQRRDTGPGTSTCGFLEGDPSKPFVAPQGFNCRLDTLNVYVAHTLLNRSSGRDGNASAKFCSMAVLIVNPGLSFDYIDCAQSPGEATYFLTATAFLDASAVIPSPSSSSPPPSSSLASSSSASSQSSSQPSSLSPSSPSRSVPSTVLSTTNSSPLSETPPPTPGLNSGNGGDGGSSTNNTGAIVGGVLGGLALVLGSAVALVYLLKHSRGRRAEHQADEGMDSSSETGGKHASGGWGPSELGDSRSIPRELDSRLVPGELPAGHTVARPAVPPVELPATPVLHEI</sequence>
<dbReference type="VEuPathDB" id="FungiDB:CHGG_08584"/>
<keyword evidence="2" id="KW-0812">Transmembrane</keyword>
<dbReference type="InParanoid" id="Q2GTX0"/>
<evidence type="ECO:0008006" key="6">
    <source>
        <dbReference type="Google" id="ProtNLM"/>
    </source>
</evidence>
<evidence type="ECO:0000313" key="4">
    <source>
        <dbReference type="EMBL" id="EAQ84570.1"/>
    </source>
</evidence>
<dbReference type="eggNOG" id="ENOG502SS51">
    <property type="taxonomic scope" value="Eukaryota"/>
</dbReference>
<evidence type="ECO:0000313" key="5">
    <source>
        <dbReference type="Proteomes" id="UP000001056"/>
    </source>
</evidence>
<keyword evidence="2" id="KW-0472">Membrane</keyword>
<reference evidence="5" key="1">
    <citation type="journal article" date="2015" name="Genome Announc.">
        <title>Draft genome sequence of the cellulolytic fungus Chaetomium globosum.</title>
        <authorList>
            <person name="Cuomo C.A."/>
            <person name="Untereiner W.A."/>
            <person name="Ma L.-J."/>
            <person name="Grabherr M."/>
            <person name="Birren B.W."/>
        </authorList>
    </citation>
    <scope>NUCLEOTIDE SEQUENCE [LARGE SCALE GENOMIC DNA]</scope>
    <source>
        <strain evidence="5">ATCC 6205 / CBS 148.51 / DSM 1962 / NBRC 6347 / NRRL 1970</strain>
    </source>
</reference>
<protein>
    <recommendedName>
        <fullName evidence="6">Mid2 domain-containing protein</fullName>
    </recommendedName>
</protein>
<evidence type="ECO:0000256" key="3">
    <source>
        <dbReference type="SAM" id="SignalP"/>
    </source>
</evidence>
<feature type="transmembrane region" description="Helical" evidence="2">
    <location>
        <begin position="218"/>
        <end position="241"/>
    </location>
</feature>
<feature type="chain" id="PRO_5004208600" description="Mid2 domain-containing protein" evidence="3">
    <location>
        <begin position="22"/>
        <end position="321"/>
    </location>
</feature>
<keyword evidence="2" id="KW-1133">Transmembrane helix</keyword>
<evidence type="ECO:0000256" key="1">
    <source>
        <dbReference type="SAM" id="MobiDB-lite"/>
    </source>
</evidence>
<dbReference type="Proteomes" id="UP000001056">
    <property type="component" value="Unassembled WGS sequence"/>
</dbReference>
<gene>
    <name evidence="4" type="ORF">CHGG_08584</name>
</gene>
<dbReference type="HOGENOM" id="CLU_054422_0_0_1"/>
<dbReference type="AlphaFoldDB" id="Q2GTX0"/>
<keyword evidence="3" id="KW-0732">Signal</keyword>
<evidence type="ECO:0000256" key="2">
    <source>
        <dbReference type="SAM" id="Phobius"/>
    </source>
</evidence>
<name>Q2GTX0_CHAGB</name>
<feature type="region of interest" description="Disordered" evidence="1">
    <location>
        <begin position="245"/>
        <end position="307"/>
    </location>
</feature>
<dbReference type="OMA" id="DFNRGLW"/>
<feature type="region of interest" description="Disordered" evidence="1">
    <location>
        <begin position="138"/>
        <end position="213"/>
    </location>
</feature>
<dbReference type="OrthoDB" id="3547571at2759"/>
<proteinExistence type="predicted"/>
<feature type="compositionally biased region" description="Low complexity" evidence="1">
    <location>
        <begin position="150"/>
        <end position="192"/>
    </location>
</feature>
<feature type="compositionally biased region" description="Basic and acidic residues" evidence="1">
    <location>
        <begin position="278"/>
        <end position="289"/>
    </location>
</feature>